<organism evidence="3 4">
    <name type="scientific">Riccia sorocarpa</name>
    <dbReference type="NCBI Taxonomy" id="122646"/>
    <lineage>
        <taxon>Eukaryota</taxon>
        <taxon>Viridiplantae</taxon>
        <taxon>Streptophyta</taxon>
        <taxon>Embryophyta</taxon>
        <taxon>Marchantiophyta</taxon>
        <taxon>Marchantiopsida</taxon>
        <taxon>Marchantiidae</taxon>
        <taxon>Marchantiales</taxon>
        <taxon>Ricciaceae</taxon>
        <taxon>Riccia</taxon>
    </lineage>
</organism>
<accession>A0ABD3HR07</accession>
<feature type="coiled-coil region" evidence="1">
    <location>
        <begin position="141"/>
        <end position="182"/>
    </location>
</feature>
<evidence type="ECO:0000313" key="4">
    <source>
        <dbReference type="Proteomes" id="UP001633002"/>
    </source>
</evidence>
<reference evidence="3 4" key="1">
    <citation type="submission" date="2024-09" db="EMBL/GenBank/DDBJ databases">
        <title>Chromosome-scale assembly of Riccia sorocarpa.</title>
        <authorList>
            <person name="Paukszto L."/>
        </authorList>
    </citation>
    <scope>NUCLEOTIDE SEQUENCE [LARGE SCALE GENOMIC DNA]</scope>
    <source>
        <strain evidence="3">LP-2024</strain>
        <tissue evidence="3">Aerial parts of the thallus</tissue>
    </source>
</reference>
<dbReference type="AlphaFoldDB" id="A0ABD3HR07"/>
<sequence>MSSIGRQMGDAAILRTRSAGSSRQHKQSPKMTTITSTFKKLKTTEAETLPPPAPSRSVSSEIQIADDYELLAVDGYTSSPMSMSEGSPRYSFSDSHLITSDVEDNENLMKLKLEAMTWAAMAKDFAISSLEKRLRKALQIAKAEQVKNAELQSALDKSQHELSRAKVEIIRLEEAEERLAREHGESQVDAMNFAAERAKLHAEEVKQHRAQLLMLEHRIRLMLGEKGVRGQMQDRYSQDAYWEWQGSDAEILEQELEKSQERERSLSAKYSEAAHEIEELKTELADAETDLRISEVLRKTQSRRLKVLERERRHLIRRGALRAVKLAPKTQPKQESPTPAGGSEWLQQSLILEDRCSGRDDDGRKKETHSSRQYCPGPRRFVARAWNSLKMASALLYE</sequence>
<protein>
    <submittedName>
        <fullName evidence="3">Uncharacterized protein</fullName>
    </submittedName>
</protein>
<evidence type="ECO:0000256" key="1">
    <source>
        <dbReference type="SAM" id="Coils"/>
    </source>
</evidence>
<name>A0ABD3HR07_9MARC</name>
<proteinExistence type="predicted"/>
<dbReference type="Proteomes" id="UP001633002">
    <property type="component" value="Unassembled WGS sequence"/>
</dbReference>
<gene>
    <name evidence="3" type="ORF">R1sor_006425</name>
</gene>
<dbReference type="EMBL" id="JBJQOH010000003">
    <property type="protein sequence ID" value="KAL3692774.1"/>
    <property type="molecule type" value="Genomic_DNA"/>
</dbReference>
<keyword evidence="1" id="KW-0175">Coiled coil</keyword>
<keyword evidence="4" id="KW-1185">Reference proteome</keyword>
<feature type="region of interest" description="Disordered" evidence="2">
    <location>
        <begin position="41"/>
        <end position="60"/>
    </location>
</feature>
<evidence type="ECO:0000313" key="3">
    <source>
        <dbReference type="EMBL" id="KAL3692774.1"/>
    </source>
</evidence>
<feature type="region of interest" description="Disordered" evidence="2">
    <location>
        <begin position="1"/>
        <end position="35"/>
    </location>
</feature>
<comment type="caution">
    <text evidence="3">The sequence shown here is derived from an EMBL/GenBank/DDBJ whole genome shotgun (WGS) entry which is preliminary data.</text>
</comment>
<evidence type="ECO:0000256" key="2">
    <source>
        <dbReference type="SAM" id="MobiDB-lite"/>
    </source>
</evidence>
<feature type="coiled-coil region" evidence="1">
    <location>
        <begin position="249"/>
        <end position="318"/>
    </location>
</feature>